<gene>
    <name evidence="1" type="ORF">MUG84_27045</name>
</gene>
<dbReference type="Proteomes" id="UP001139347">
    <property type="component" value="Unassembled WGS sequence"/>
</dbReference>
<proteinExistence type="predicted"/>
<organism evidence="1 2">
    <name type="scientific">Paenibacillus mangrovi</name>
    <dbReference type="NCBI Taxonomy" id="2931978"/>
    <lineage>
        <taxon>Bacteria</taxon>
        <taxon>Bacillati</taxon>
        <taxon>Bacillota</taxon>
        <taxon>Bacilli</taxon>
        <taxon>Bacillales</taxon>
        <taxon>Paenibacillaceae</taxon>
        <taxon>Paenibacillus</taxon>
    </lineage>
</organism>
<dbReference type="EMBL" id="JALIRP010000026">
    <property type="protein sequence ID" value="MCJ8015327.1"/>
    <property type="molecule type" value="Genomic_DNA"/>
</dbReference>
<dbReference type="RefSeq" id="WP_244731277.1">
    <property type="nucleotide sequence ID" value="NZ_JALIRP010000026.1"/>
</dbReference>
<sequence length="159" mass="17687">MKLKLISYLLFLFIFTGCSNGRTLIYSAPTNEQIVRYVSDNKLEDLDSIWIKDSALILLKDSLITLYSDQNEKLYDHKISWGSNGEGLVTVGNGVPYIAVIIQDDLMTKGAKFINVKYSDGTIESRGIDKAGLLISNYGLRTVSHLSIVNAVGEEIYSK</sequence>
<protein>
    <submittedName>
        <fullName evidence="1">Uncharacterized protein</fullName>
    </submittedName>
</protein>
<dbReference type="AlphaFoldDB" id="A0A9X1WU83"/>
<name>A0A9X1WU83_9BACL</name>
<dbReference type="PROSITE" id="PS51257">
    <property type="entry name" value="PROKAR_LIPOPROTEIN"/>
    <property type="match status" value="1"/>
</dbReference>
<keyword evidence="2" id="KW-1185">Reference proteome</keyword>
<accession>A0A9X1WU83</accession>
<comment type="caution">
    <text evidence="1">The sequence shown here is derived from an EMBL/GenBank/DDBJ whole genome shotgun (WGS) entry which is preliminary data.</text>
</comment>
<reference evidence="1" key="1">
    <citation type="submission" date="2022-04" db="EMBL/GenBank/DDBJ databases">
        <title>Paenibacillus mangrovi sp. nov., a novel endophytic bacterium isolated from bark of Kandelia candel.</title>
        <authorList>
            <person name="Tuo L."/>
        </authorList>
    </citation>
    <scope>NUCLEOTIDE SEQUENCE</scope>
    <source>
        <strain evidence="1">KQZ6P-2</strain>
    </source>
</reference>
<evidence type="ECO:0000313" key="2">
    <source>
        <dbReference type="Proteomes" id="UP001139347"/>
    </source>
</evidence>
<evidence type="ECO:0000313" key="1">
    <source>
        <dbReference type="EMBL" id="MCJ8015327.1"/>
    </source>
</evidence>